<dbReference type="InterPro" id="IPR022893">
    <property type="entry name" value="Shikimate_DH_fam"/>
</dbReference>
<keyword evidence="3" id="KW-1185">Reference proteome</keyword>
<dbReference type="Proteomes" id="UP000799436">
    <property type="component" value="Unassembled WGS sequence"/>
</dbReference>
<dbReference type="OrthoDB" id="204377at2759"/>
<accession>A0A6G1LE12</accession>
<dbReference type="SUPFAM" id="SSF51735">
    <property type="entry name" value="NAD(P)-binding Rossmann-fold domains"/>
    <property type="match status" value="1"/>
</dbReference>
<dbReference type="InterPro" id="IPR013708">
    <property type="entry name" value="Shikimate_DH-bd_N"/>
</dbReference>
<proteinExistence type="predicted"/>
<reference evidence="2" key="1">
    <citation type="journal article" date="2020" name="Stud. Mycol.">
        <title>101 Dothideomycetes genomes: a test case for predicting lifestyles and emergence of pathogens.</title>
        <authorList>
            <person name="Haridas S."/>
            <person name="Albert R."/>
            <person name="Binder M."/>
            <person name="Bloem J."/>
            <person name="Labutti K."/>
            <person name="Salamov A."/>
            <person name="Andreopoulos B."/>
            <person name="Baker S."/>
            <person name="Barry K."/>
            <person name="Bills G."/>
            <person name="Bluhm B."/>
            <person name="Cannon C."/>
            <person name="Castanera R."/>
            <person name="Culley D."/>
            <person name="Daum C."/>
            <person name="Ezra D."/>
            <person name="Gonzalez J."/>
            <person name="Henrissat B."/>
            <person name="Kuo A."/>
            <person name="Liang C."/>
            <person name="Lipzen A."/>
            <person name="Lutzoni F."/>
            <person name="Magnuson J."/>
            <person name="Mondo S."/>
            <person name="Nolan M."/>
            <person name="Ohm R."/>
            <person name="Pangilinan J."/>
            <person name="Park H.-J."/>
            <person name="Ramirez L."/>
            <person name="Alfaro M."/>
            <person name="Sun H."/>
            <person name="Tritt A."/>
            <person name="Yoshinaga Y."/>
            <person name="Zwiers L.-H."/>
            <person name="Turgeon B."/>
            <person name="Goodwin S."/>
            <person name="Spatafora J."/>
            <person name="Crous P."/>
            <person name="Grigoriev I."/>
        </authorList>
    </citation>
    <scope>NUCLEOTIDE SEQUENCE</scope>
    <source>
        <strain evidence="2">CBS 116005</strain>
    </source>
</reference>
<dbReference type="InterPro" id="IPR046346">
    <property type="entry name" value="Aminoacid_DH-like_N_sf"/>
</dbReference>
<dbReference type="EMBL" id="ML995820">
    <property type="protein sequence ID" value="KAF2771183.1"/>
    <property type="molecule type" value="Genomic_DNA"/>
</dbReference>
<dbReference type="AlphaFoldDB" id="A0A6G1LE12"/>
<dbReference type="CDD" id="cd01065">
    <property type="entry name" value="NAD_bind_Shikimate_DH"/>
    <property type="match status" value="1"/>
</dbReference>
<evidence type="ECO:0000313" key="2">
    <source>
        <dbReference type="EMBL" id="KAF2771183.1"/>
    </source>
</evidence>
<gene>
    <name evidence="2" type="ORF">EJ03DRAFT_342290</name>
</gene>
<dbReference type="PANTHER" id="PTHR21089:SF1">
    <property type="entry name" value="BIFUNCTIONAL 3-DEHYDROQUINATE DEHYDRATASE_SHIKIMATE DEHYDROGENASE, CHLOROPLASTIC"/>
    <property type="match status" value="1"/>
</dbReference>
<evidence type="ECO:0000259" key="1">
    <source>
        <dbReference type="Pfam" id="PF08501"/>
    </source>
</evidence>
<dbReference type="InterPro" id="IPR036291">
    <property type="entry name" value="NAD(P)-bd_dom_sf"/>
</dbReference>
<dbReference type="Gene3D" id="3.40.50.10860">
    <property type="entry name" value="Leucine Dehydrogenase, chain A, domain 1"/>
    <property type="match status" value="1"/>
</dbReference>
<sequence length="309" mass="33931">MADEISCKTCSDPDIDRLNAHVYLFGYPIAHSISPLFHQTVYDALGLKWSQLPLPSTDMAHFLDLVRHPRCVGSAVTMPHKVAILPFLDDMTAECKAVGACNTIFRRNGRLIGTNTDTIGVRESFLRNVPDQLWQGKPGLVIGGGGAARSAVYALVQFLGCQKVYLVNRDAAEVEAVICWCQAQGYGDGLVHVATPAQAAALEGPGAIVACVPNFPPVTQAEIDARRVTEVFLEKPHKGAILEMCYHPEPWTEIAEISKRAEWQVILGTEAVIYQGIEQDHYWTGRDRSELPVRETQAVVAKELSKARL</sequence>
<dbReference type="Gene3D" id="3.40.50.720">
    <property type="entry name" value="NAD(P)-binding Rossmann-like Domain"/>
    <property type="match status" value="1"/>
</dbReference>
<feature type="domain" description="Shikimate dehydrogenase substrate binding N-terminal" evidence="1">
    <location>
        <begin position="24"/>
        <end position="104"/>
    </location>
</feature>
<dbReference type="GO" id="GO:0004764">
    <property type="term" value="F:shikimate 3-dehydrogenase (NADP+) activity"/>
    <property type="evidence" value="ECO:0007669"/>
    <property type="project" value="InterPro"/>
</dbReference>
<dbReference type="GO" id="GO:0019632">
    <property type="term" value="P:shikimate metabolic process"/>
    <property type="evidence" value="ECO:0007669"/>
    <property type="project" value="TreeGrafter"/>
</dbReference>
<name>A0A6G1LE12_9PEZI</name>
<dbReference type="PANTHER" id="PTHR21089">
    <property type="entry name" value="SHIKIMATE DEHYDROGENASE"/>
    <property type="match status" value="1"/>
</dbReference>
<organism evidence="2 3">
    <name type="scientific">Teratosphaeria nubilosa</name>
    <dbReference type="NCBI Taxonomy" id="161662"/>
    <lineage>
        <taxon>Eukaryota</taxon>
        <taxon>Fungi</taxon>
        <taxon>Dikarya</taxon>
        <taxon>Ascomycota</taxon>
        <taxon>Pezizomycotina</taxon>
        <taxon>Dothideomycetes</taxon>
        <taxon>Dothideomycetidae</taxon>
        <taxon>Mycosphaerellales</taxon>
        <taxon>Teratosphaeriaceae</taxon>
        <taxon>Teratosphaeria</taxon>
    </lineage>
</organism>
<protein>
    <submittedName>
        <fullName evidence="2">Shikimate/quinate 5-dehydrogenase</fullName>
    </submittedName>
</protein>
<dbReference type="Pfam" id="PF08501">
    <property type="entry name" value="Shikimate_dh_N"/>
    <property type="match status" value="1"/>
</dbReference>
<evidence type="ECO:0000313" key="3">
    <source>
        <dbReference type="Proteomes" id="UP000799436"/>
    </source>
</evidence>
<dbReference type="GO" id="GO:0009423">
    <property type="term" value="P:chorismate biosynthetic process"/>
    <property type="evidence" value="ECO:0007669"/>
    <property type="project" value="TreeGrafter"/>
</dbReference>
<dbReference type="SUPFAM" id="SSF53223">
    <property type="entry name" value="Aminoacid dehydrogenase-like, N-terminal domain"/>
    <property type="match status" value="1"/>
</dbReference>